<keyword evidence="2 8" id="KW-1003">Cell membrane</keyword>
<dbReference type="PANTHER" id="PTHR37479:SF1">
    <property type="entry name" value="CELL DIVISION PROTEIN FTSL"/>
    <property type="match status" value="1"/>
</dbReference>
<dbReference type="HAMAP" id="MF_00910">
    <property type="entry name" value="FtsL"/>
    <property type="match status" value="1"/>
</dbReference>
<name>A0A1H7LNW2_9GAMM</name>
<dbReference type="Pfam" id="PF04999">
    <property type="entry name" value="FtsL"/>
    <property type="match status" value="1"/>
</dbReference>
<comment type="subunit">
    <text evidence="8">Part of a complex composed of FtsB, FtsL and FtsQ.</text>
</comment>
<comment type="similarity">
    <text evidence="8">Belongs to the FtsL family.</text>
</comment>
<evidence type="ECO:0000256" key="6">
    <source>
        <dbReference type="ARBA" id="ARBA00023136"/>
    </source>
</evidence>
<gene>
    <name evidence="8" type="primary">ftsL</name>
    <name evidence="10" type="ORF">SAMN05216214_10765</name>
</gene>
<keyword evidence="6 8" id="KW-0472">Membrane</keyword>
<evidence type="ECO:0000256" key="1">
    <source>
        <dbReference type="ARBA" id="ARBA00004401"/>
    </source>
</evidence>
<evidence type="ECO:0000256" key="8">
    <source>
        <dbReference type="HAMAP-Rule" id="MF_00910"/>
    </source>
</evidence>
<dbReference type="NCBIfam" id="TIGR02209">
    <property type="entry name" value="ftsL_broad"/>
    <property type="match status" value="1"/>
</dbReference>
<proteinExistence type="inferred from homology"/>
<dbReference type="Proteomes" id="UP000185766">
    <property type="component" value="Unassembled WGS sequence"/>
</dbReference>
<dbReference type="STRING" id="1429083.GCA_001885685_00482"/>
<evidence type="ECO:0000256" key="2">
    <source>
        <dbReference type="ARBA" id="ARBA00022475"/>
    </source>
</evidence>
<dbReference type="GO" id="GO:0005886">
    <property type="term" value="C:plasma membrane"/>
    <property type="evidence" value="ECO:0007669"/>
    <property type="project" value="UniProtKB-SubCell"/>
</dbReference>
<evidence type="ECO:0000256" key="4">
    <source>
        <dbReference type="ARBA" id="ARBA00022692"/>
    </source>
</evidence>
<keyword evidence="11" id="KW-1185">Reference proteome</keyword>
<keyword evidence="8" id="KW-0997">Cell inner membrane</keyword>
<dbReference type="GO" id="GO:0043093">
    <property type="term" value="P:FtsZ-dependent cytokinesis"/>
    <property type="evidence" value="ECO:0007669"/>
    <property type="project" value="UniProtKB-UniRule"/>
</dbReference>
<evidence type="ECO:0000256" key="7">
    <source>
        <dbReference type="ARBA" id="ARBA00023306"/>
    </source>
</evidence>
<dbReference type="PANTHER" id="PTHR37479">
    <property type="entry name" value="CELL DIVISION PROTEIN FTSL"/>
    <property type="match status" value="1"/>
</dbReference>
<dbReference type="GO" id="GO:0032153">
    <property type="term" value="C:cell division site"/>
    <property type="evidence" value="ECO:0007669"/>
    <property type="project" value="UniProtKB-UniRule"/>
</dbReference>
<accession>A0A1H7LNW2</accession>
<keyword evidence="5 8" id="KW-1133">Transmembrane helix</keyword>
<dbReference type="AlphaFoldDB" id="A0A1H7LNW2"/>
<evidence type="ECO:0000256" key="9">
    <source>
        <dbReference type="NCBIfam" id="TIGR02209"/>
    </source>
</evidence>
<comment type="function">
    <text evidence="8">Essential cell division protein. May link together the upstream cell division proteins, which are predominantly cytoplasmic, with the downstream cell division proteins, which are predominantly periplasmic.</text>
</comment>
<keyword evidence="4 8" id="KW-0812">Transmembrane</keyword>
<evidence type="ECO:0000313" key="10">
    <source>
        <dbReference type="EMBL" id="SEL00067.1"/>
    </source>
</evidence>
<keyword evidence="7 8" id="KW-0131">Cell cycle</keyword>
<dbReference type="EMBL" id="FOAS01000007">
    <property type="protein sequence ID" value="SEL00067.1"/>
    <property type="molecule type" value="Genomic_DNA"/>
</dbReference>
<keyword evidence="3 8" id="KW-0132">Cell division</keyword>
<evidence type="ECO:0000313" key="11">
    <source>
        <dbReference type="Proteomes" id="UP000185766"/>
    </source>
</evidence>
<evidence type="ECO:0000256" key="5">
    <source>
        <dbReference type="ARBA" id="ARBA00022989"/>
    </source>
</evidence>
<dbReference type="RefSeq" id="WP_074867140.1">
    <property type="nucleotide sequence ID" value="NZ_FOAS01000007.1"/>
</dbReference>
<reference evidence="10 11" key="1">
    <citation type="submission" date="2016-10" db="EMBL/GenBank/DDBJ databases">
        <authorList>
            <person name="de Groot N.N."/>
        </authorList>
    </citation>
    <scope>NUCLEOTIDE SEQUENCE [LARGE SCALE GENOMIC DNA]</scope>
    <source>
        <strain evidence="10 11">JCM 19513</strain>
    </source>
</reference>
<comment type="subcellular location">
    <subcellularLocation>
        <location evidence="8">Cell inner membrane</location>
        <topology evidence="8">Single-pass type II membrane protein</topology>
    </subcellularLocation>
    <subcellularLocation>
        <location evidence="1">Cell membrane</location>
        <topology evidence="1">Single-pass type II membrane protein</topology>
    </subcellularLocation>
    <text evidence="8">Localizes to the division septum where it forms a ring structure.</text>
</comment>
<dbReference type="InterPro" id="IPR011922">
    <property type="entry name" value="Cell_div_FtsL"/>
</dbReference>
<evidence type="ECO:0000256" key="3">
    <source>
        <dbReference type="ARBA" id="ARBA00022618"/>
    </source>
</evidence>
<sequence length="98" mass="10682">MNAQKLAGAMPNGSLLLLVLFVLVLGSSIAVAYTQHWNRLLLNDLFGELSVRDRALAEWGRLVLEQSTWTSHARIESLAASQLGMQVPAATDVQLVKP</sequence>
<protein>
    <recommendedName>
        <fullName evidence="8 9">Cell division protein FtsL</fullName>
    </recommendedName>
</protein>
<organism evidence="10 11">
    <name type="scientific">Atopomonas hussainii</name>
    <dbReference type="NCBI Taxonomy" id="1429083"/>
    <lineage>
        <taxon>Bacteria</taxon>
        <taxon>Pseudomonadati</taxon>
        <taxon>Pseudomonadota</taxon>
        <taxon>Gammaproteobacteria</taxon>
        <taxon>Pseudomonadales</taxon>
        <taxon>Pseudomonadaceae</taxon>
        <taxon>Atopomonas</taxon>
    </lineage>
</organism>